<dbReference type="InterPro" id="IPR033954">
    <property type="entry name" value="DiS-bond_Isoase_DsbC/G"/>
</dbReference>
<dbReference type="KEGG" id="hth:HTH_1558"/>
<dbReference type="InterPro" id="IPR012336">
    <property type="entry name" value="Thioredoxin-like_fold"/>
</dbReference>
<organism evidence="2 3">
    <name type="scientific">Hydrogenobacter thermophilus (strain DSM 6534 / IAM 12695 / TK-6)</name>
    <dbReference type="NCBI Taxonomy" id="608538"/>
    <lineage>
        <taxon>Bacteria</taxon>
        <taxon>Pseudomonadati</taxon>
        <taxon>Aquificota</taxon>
        <taxon>Aquificia</taxon>
        <taxon>Aquificales</taxon>
        <taxon>Aquificaceae</taxon>
        <taxon>Hydrogenobacter</taxon>
    </lineage>
</organism>
<dbReference type="CDD" id="cd03020">
    <property type="entry name" value="DsbA_DsbC_DsbG"/>
    <property type="match status" value="1"/>
</dbReference>
<dbReference type="Gene3D" id="3.40.30.10">
    <property type="entry name" value="Glutaredoxin"/>
    <property type="match status" value="1"/>
</dbReference>
<evidence type="ECO:0000313" key="3">
    <source>
        <dbReference type="Proteomes" id="UP000002574"/>
    </source>
</evidence>
<dbReference type="InterPro" id="IPR036249">
    <property type="entry name" value="Thioredoxin-like_sf"/>
</dbReference>
<protein>
    <submittedName>
        <fullName evidence="2">Protein-disulfide isomerase</fullName>
    </submittedName>
</protein>
<keyword evidence="2" id="KW-0413">Isomerase</keyword>
<dbReference type="PANTHER" id="PTHR35272">
    <property type="entry name" value="THIOL:DISULFIDE INTERCHANGE PROTEIN DSBC-RELATED"/>
    <property type="match status" value="1"/>
</dbReference>
<dbReference type="InterPro" id="IPR051470">
    <property type="entry name" value="Thiol:disulfide_interchange"/>
</dbReference>
<accession>D3DJK5</accession>
<dbReference type="PANTHER" id="PTHR35272:SF3">
    <property type="entry name" value="THIOL:DISULFIDE INTERCHANGE PROTEIN DSBC"/>
    <property type="match status" value="1"/>
</dbReference>
<feature type="domain" description="Thioredoxin-like fold" evidence="1">
    <location>
        <begin position="40"/>
        <end position="157"/>
    </location>
</feature>
<dbReference type="eggNOG" id="COG1651">
    <property type="taxonomic scope" value="Bacteria"/>
</dbReference>
<dbReference type="Pfam" id="PF13098">
    <property type="entry name" value="Thioredoxin_2"/>
    <property type="match status" value="1"/>
</dbReference>
<dbReference type="GO" id="GO:0016853">
    <property type="term" value="F:isomerase activity"/>
    <property type="evidence" value="ECO:0007669"/>
    <property type="project" value="UniProtKB-KW"/>
</dbReference>
<dbReference type="STRING" id="608538.HTH_1558"/>
<dbReference type="SUPFAM" id="SSF52833">
    <property type="entry name" value="Thioredoxin-like"/>
    <property type="match status" value="1"/>
</dbReference>
<dbReference type="AlphaFoldDB" id="D3DJK5"/>
<dbReference type="Proteomes" id="UP000002574">
    <property type="component" value="Chromosome"/>
</dbReference>
<reference evidence="2 3" key="1">
    <citation type="journal article" date="2010" name="J. Bacteriol.">
        <title>Complete genome sequence of the thermophilic, obligately chemolithoautotrophic hydrogen-oxidizing bacterium Hydrogenobacter thermophilus TK-6.</title>
        <authorList>
            <person name="Arai H."/>
            <person name="Kanbe H."/>
            <person name="Ishii M."/>
            <person name="Igarashi Y."/>
        </authorList>
    </citation>
    <scope>NUCLEOTIDE SEQUENCE [LARGE SCALE GENOMIC DNA]</scope>
    <source>
        <strain evidence="3">DSM 6534 / IAM 12695 / TK-6 [Tokyo]</strain>
    </source>
</reference>
<name>D3DJK5_HYDTT</name>
<sequence length="165" mass="18859">MLMLVLVFLLLIPAFGGDLYSEFVREQVKEIPLSKAIVVGNGNNKLITFINPDCPHCRKEWEELKPHLNRIKIYVFLFPFKTAPESYPKAFYIACSKNKLKALDEVLSGKLDGNPPKVKECPLVYEHINIAQKLGVRSTPYNIVLKEYKIIEGYNPELLKLLGVR</sequence>
<proteinExistence type="predicted"/>
<keyword evidence="3" id="KW-1185">Reference proteome</keyword>
<dbReference type="KEGG" id="hte:Hydth_1546"/>
<evidence type="ECO:0000259" key="1">
    <source>
        <dbReference type="Pfam" id="PF13098"/>
    </source>
</evidence>
<evidence type="ECO:0000313" key="2">
    <source>
        <dbReference type="EMBL" id="BAI70007.1"/>
    </source>
</evidence>
<dbReference type="OrthoDB" id="9800545at2"/>
<dbReference type="RefSeq" id="WP_012964187.1">
    <property type="nucleotide sequence ID" value="NC_013799.1"/>
</dbReference>
<dbReference type="EMBL" id="AP011112">
    <property type="protein sequence ID" value="BAI70007.1"/>
    <property type="molecule type" value="Genomic_DNA"/>
</dbReference>
<gene>
    <name evidence="2" type="ordered locus">HTH_1558</name>
</gene>